<evidence type="ECO:0000313" key="2">
    <source>
        <dbReference type="WBParaSite" id="ES5_v2.g28098.t1"/>
    </source>
</evidence>
<evidence type="ECO:0000313" key="1">
    <source>
        <dbReference type="Proteomes" id="UP000887579"/>
    </source>
</evidence>
<proteinExistence type="predicted"/>
<dbReference type="Proteomes" id="UP000887579">
    <property type="component" value="Unplaced"/>
</dbReference>
<accession>A0AC34GEF3</accession>
<dbReference type="WBParaSite" id="ES5_v2.g28098.t1">
    <property type="protein sequence ID" value="ES5_v2.g28098.t1"/>
    <property type="gene ID" value="ES5_v2.g28098"/>
</dbReference>
<name>A0AC34GEF3_9BILA</name>
<protein>
    <submittedName>
        <fullName evidence="2">Laminin subunit alpha</fullName>
    </submittedName>
</protein>
<organism evidence="1 2">
    <name type="scientific">Panagrolaimus sp. ES5</name>
    <dbReference type="NCBI Taxonomy" id="591445"/>
    <lineage>
        <taxon>Eukaryota</taxon>
        <taxon>Metazoa</taxon>
        <taxon>Ecdysozoa</taxon>
        <taxon>Nematoda</taxon>
        <taxon>Chromadorea</taxon>
        <taxon>Rhabditida</taxon>
        <taxon>Tylenchina</taxon>
        <taxon>Panagrolaimomorpha</taxon>
        <taxon>Panagrolaimoidea</taxon>
        <taxon>Panagrolaimidae</taxon>
        <taxon>Panagrolaimus</taxon>
    </lineage>
</organism>
<reference evidence="2" key="1">
    <citation type="submission" date="2022-11" db="UniProtKB">
        <authorList>
            <consortium name="WormBaseParasite"/>
        </authorList>
    </citation>
    <scope>IDENTIFICATION</scope>
</reference>
<sequence>MVALQNLQGIYIRRTYNDMYRGDAISLRDVSLDVAVENVTDNESQSTAVGVELCGECPKGYAGASCQNPAEGYCRKRIPDYLNNPDDLALVGYATPCACNGHSTICDPETCRCSNCQHNTMGDFCEICKPGFHGDAKEGSIDSCTKCACPLASNSFSDTCIPAETGRGYACNSCKPGYAGIYCESCVAGYYGDPNIDGGFCAQCACHPYGSLNGYCHNVT</sequence>